<name>A0A2R6WC14_MARPO</name>
<reference evidence="2" key="1">
    <citation type="journal article" date="2017" name="Cell">
        <title>Insights into land plant evolution garnered from the Marchantia polymorpha genome.</title>
        <authorList>
            <person name="Bowman J.L."/>
            <person name="Kohchi T."/>
            <person name="Yamato K.T."/>
            <person name="Jenkins J."/>
            <person name="Shu S."/>
            <person name="Ishizaki K."/>
            <person name="Yamaoka S."/>
            <person name="Nishihama R."/>
            <person name="Nakamura Y."/>
            <person name="Berger F."/>
            <person name="Adam C."/>
            <person name="Aki S.S."/>
            <person name="Althoff F."/>
            <person name="Araki T."/>
            <person name="Arteaga-Vazquez M.A."/>
            <person name="Balasubrmanian S."/>
            <person name="Barry K."/>
            <person name="Bauer D."/>
            <person name="Boehm C.R."/>
            <person name="Briginshaw L."/>
            <person name="Caballero-Perez J."/>
            <person name="Catarino B."/>
            <person name="Chen F."/>
            <person name="Chiyoda S."/>
            <person name="Chovatia M."/>
            <person name="Davies K.M."/>
            <person name="Delmans M."/>
            <person name="Demura T."/>
            <person name="Dierschke T."/>
            <person name="Dolan L."/>
            <person name="Dorantes-Acosta A.E."/>
            <person name="Eklund D.M."/>
            <person name="Florent S.N."/>
            <person name="Flores-Sandoval E."/>
            <person name="Fujiyama A."/>
            <person name="Fukuzawa H."/>
            <person name="Galik B."/>
            <person name="Grimanelli D."/>
            <person name="Grimwood J."/>
            <person name="Grossniklaus U."/>
            <person name="Hamada T."/>
            <person name="Haseloff J."/>
            <person name="Hetherington A.J."/>
            <person name="Higo A."/>
            <person name="Hirakawa Y."/>
            <person name="Hundley H.N."/>
            <person name="Ikeda Y."/>
            <person name="Inoue K."/>
            <person name="Inoue S.I."/>
            <person name="Ishida S."/>
            <person name="Jia Q."/>
            <person name="Kakita M."/>
            <person name="Kanazawa T."/>
            <person name="Kawai Y."/>
            <person name="Kawashima T."/>
            <person name="Kennedy M."/>
            <person name="Kinose K."/>
            <person name="Kinoshita T."/>
            <person name="Kohara Y."/>
            <person name="Koide E."/>
            <person name="Komatsu K."/>
            <person name="Kopischke S."/>
            <person name="Kubo M."/>
            <person name="Kyozuka J."/>
            <person name="Lagercrantz U."/>
            <person name="Lin S.S."/>
            <person name="Lindquist E."/>
            <person name="Lipzen A.M."/>
            <person name="Lu C.W."/>
            <person name="De Luna E."/>
            <person name="Martienssen R.A."/>
            <person name="Minamino N."/>
            <person name="Mizutani M."/>
            <person name="Mizutani M."/>
            <person name="Mochizuki N."/>
            <person name="Monte I."/>
            <person name="Mosher R."/>
            <person name="Nagasaki H."/>
            <person name="Nakagami H."/>
            <person name="Naramoto S."/>
            <person name="Nishitani K."/>
            <person name="Ohtani M."/>
            <person name="Okamoto T."/>
            <person name="Okumura M."/>
            <person name="Phillips J."/>
            <person name="Pollak B."/>
            <person name="Reinders A."/>
            <person name="Rovekamp M."/>
            <person name="Sano R."/>
            <person name="Sawa S."/>
            <person name="Schmid M.W."/>
            <person name="Shirakawa M."/>
            <person name="Solano R."/>
            <person name="Spunde A."/>
            <person name="Suetsugu N."/>
            <person name="Sugano S."/>
            <person name="Sugiyama A."/>
            <person name="Sun R."/>
            <person name="Suzuki Y."/>
            <person name="Takenaka M."/>
            <person name="Takezawa D."/>
            <person name="Tomogane H."/>
            <person name="Tsuzuki M."/>
            <person name="Ueda T."/>
            <person name="Umeda M."/>
            <person name="Ward J.M."/>
            <person name="Watanabe Y."/>
            <person name="Yazaki K."/>
            <person name="Yokoyama R."/>
            <person name="Yoshitake Y."/>
            <person name="Yotsui I."/>
            <person name="Zachgo S."/>
            <person name="Schmutz J."/>
        </authorList>
    </citation>
    <scope>NUCLEOTIDE SEQUENCE [LARGE SCALE GENOMIC DNA]</scope>
    <source>
        <strain evidence="2">Tak-1</strain>
    </source>
</reference>
<protein>
    <recommendedName>
        <fullName evidence="3">AIG1-type G domain-containing protein</fullName>
    </recommendedName>
</protein>
<keyword evidence="2" id="KW-1185">Reference proteome</keyword>
<proteinExistence type="predicted"/>
<evidence type="ECO:0000313" key="2">
    <source>
        <dbReference type="Proteomes" id="UP000244005"/>
    </source>
</evidence>
<dbReference type="OrthoDB" id="8954335at2759"/>
<accession>A0A2R6WC14</accession>
<gene>
    <name evidence="1" type="ORF">MARPO_0112s0038</name>
</gene>
<dbReference type="AlphaFoldDB" id="A0A2R6WC14"/>
<dbReference type="EMBL" id="KZ772784">
    <property type="protein sequence ID" value="PTQ31390.1"/>
    <property type="molecule type" value="Genomic_DNA"/>
</dbReference>
<dbReference type="Gramene" id="Mp4g09380.1">
    <property type="protein sequence ID" value="Mp4g09380.1.cds1"/>
    <property type="gene ID" value="Mp4g09380"/>
</dbReference>
<dbReference type="Proteomes" id="UP000244005">
    <property type="component" value="Unassembled WGS sequence"/>
</dbReference>
<sequence length="297" mass="33829">MFTGLCTFSLEVPMVSNYRKMKRELGACSREAEEREKKVILFGRTGADKTNVANALVTGGLGTAVFELENHGKSIEIKFKRGRGWSVTDTVGGLSLAEAEMKSRSAAVDTVTNLLKRLRGEYSHIIYCKSAMEVSSAVDHLIWLAYEQIFAGAEEAYVVLYTGGDEVWLDMHWNMQPEYLKDHNVLVSDICPISVLQVREKRQAAVREKEVEKLEKRLQEIFESKDQGYFRPSITDMDDEQLREKSEALLIFLAEKIQSMLHPNLWMKVASKLSSFFPLVWYFREIGSTKSAIPLQR</sequence>
<evidence type="ECO:0008006" key="3">
    <source>
        <dbReference type="Google" id="ProtNLM"/>
    </source>
</evidence>
<organism evidence="1 2">
    <name type="scientific">Marchantia polymorpha</name>
    <name type="common">Common liverwort</name>
    <name type="synonym">Marchantia aquatica</name>
    <dbReference type="NCBI Taxonomy" id="3197"/>
    <lineage>
        <taxon>Eukaryota</taxon>
        <taxon>Viridiplantae</taxon>
        <taxon>Streptophyta</taxon>
        <taxon>Embryophyta</taxon>
        <taxon>Marchantiophyta</taxon>
        <taxon>Marchantiopsida</taxon>
        <taxon>Marchantiidae</taxon>
        <taxon>Marchantiales</taxon>
        <taxon>Marchantiaceae</taxon>
        <taxon>Marchantia</taxon>
    </lineage>
</organism>
<dbReference type="OMA" id="YCKSAME"/>
<evidence type="ECO:0000313" key="1">
    <source>
        <dbReference type="EMBL" id="PTQ31390.1"/>
    </source>
</evidence>